<keyword evidence="4" id="KW-1185">Reference proteome</keyword>
<dbReference type="SUPFAM" id="SSF50475">
    <property type="entry name" value="FMN-binding split barrel"/>
    <property type="match status" value="1"/>
</dbReference>
<evidence type="ECO:0000256" key="1">
    <source>
        <dbReference type="ARBA" id="ARBA00023002"/>
    </source>
</evidence>
<protein>
    <submittedName>
        <fullName evidence="3">PPOX class F420-dependent oxidoreductase</fullName>
    </submittedName>
</protein>
<dbReference type="PANTHER" id="PTHR35176:SF6">
    <property type="entry name" value="HEME OXYGENASE HI_0854-RELATED"/>
    <property type="match status" value="1"/>
</dbReference>
<evidence type="ECO:0000259" key="2">
    <source>
        <dbReference type="Pfam" id="PF01243"/>
    </source>
</evidence>
<dbReference type="OrthoDB" id="162914at2"/>
<name>A0A4R4ZQM7_9ACTN</name>
<dbReference type="InterPro" id="IPR019920">
    <property type="entry name" value="F420-binding_dom_put"/>
</dbReference>
<keyword evidence="1" id="KW-0560">Oxidoreductase</keyword>
<dbReference type="GO" id="GO:0016627">
    <property type="term" value="F:oxidoreductase activity, acting on the CH-CH group of donors"/>
    <property type="evidence" value="ECO:0007669"/>
    <property type="project" value="TreeGrafter"/>
</dbReference>
<dbReference type="PANTHER" id="PTHR35176">
    <property type="entry name" value="HEME OXYGENASE HI_0854-RELATED"/>
    <property type="match status" value="1"/>
</dbReference>
<dbReference type="GO" id="GO:0005829">
    <property type="term" value="C:cytosol"/>
    <property type="evidence" value="ECO:0007669"/>
    <property type="project" value="TreeGrafter"/>
</dbReference>
<gene>
    <name evidence="3" type="ORF">E1263_15935</name>
</gene>
<dbReference type="NCBIfam" id="TIGR03618">
    <property type="entry name" value="Rv1155_F420"/>
    <property type="match status" value="1"/>
</dbReference>
<dbReference type="InterPro" id="IPR011576">
    <property type="entry name" value="Pyridox_Oxase_N"/>
</dbReference>
<feature type="domain" description="Pyridoxamine 5'-phosphate oxidase N-terminal" evidence="2">
    <location>
        <begin position="6"/>
        <end position="132"/>
    </location>
</feature>
<reference evidence="3 4" key="1">
    <citation type="submission" date="2019-03" db="EMBL/GenBank/DDBJ databases">
        <title>Draft genome sequences of novel Actinobacteria.</title>
        <authorList>
            <person name="Sahin N."/>
            <person name="Ay H."/>
            <person name="Saygin H."/>
        </authorList>
    </citation>
    <scope>NUCLEOTIDE SEQUENCE [LARGE SCALE GENOMIC DNA]</scope>
    <source>
        <strain evidence="3 4">JCM 13523</strain>
    </source>
</reference>
<dbReference type="Gene3D" id="2.30.110.10">
    <property type="entry name" value="Electron Transport, Fmn-binding Protein, Chain A"/>
    <property type="match status" value="1"/>
</dbReference>
<dbReference type="GO" id="GO:0070967">
    <property type="term" value="F:coenzyme F420 binding"/>
    <property type="evidence" value="ECO:0007669"/>
    <property type="project" value="TreeGrafter"/>
</dbReference>
<dbReference type="AlphaFoldDB" id="A0A4R4ZQM7"/>
<evidence type="ECO:0000313" key="3">
    <source>
        <dbReference type="EMBL" id="TDD59262.1"/>
    </source>
</evidence>
<sequence length="134" mass="14526">MPAELSEAARSLLDDTNVGVLTTLTASGAPLNTVVWVGREDNDVVISSDAVRLKTRNLLADPRTSILVVDKADAGRWVEVRGKAAITPDTDRQLAQTLAIKYDGPAAAEEYVALPPEIERVVIRITPERIQDHT</sequence>
<dbReference type="InterPro" id="IPR012349">
    <property type="entry name" value="Split_barrel_FMN-bd"/>
</dbReference>
<comment type="caution">
    <text evidence="3">The sequence shown here is derived from an EMBL/GenBank/DDBJ whole genome shotgun (WGS) entry which is preliminary data.</text>
</comment>
<dbReference type="RefSeq" id="WP_132168088.1">
    <property type="nucleotide sequence ID" value="NZ_SMKX01000038.1"/>
</dbReference>
<dbReference type="EMBL" id="SMKX01000038">
    <property type="protein sequence ID" value="TDD59262.1"/>
    <property type="molecule type" value="Genomic_DNA"/>
</dbReference>
<dbReference type="InterPro" id="IPR052019">
    <property type="entry name" value="F420H2_bilvrd_red/Heme_oxyg"/>
</dbReference>
<dbReference type="Pfam" id="PF01243">
    <property type="entry name" value="PNPOx_N"/>
    <property type="match status" value="1"/>
</dbReference>
<organism evidence="3 4">
    <name type="scientific">Kribbella antibiotica</name>
    <dbReference type="NCBI Taxonomy" id="190195"/>
    <lineage>
        <taxon>Bacteria</taxon>
        <taxon>Bacillati</taxon>
        <taxon>Actinomycetota</taxon>
        <taxon>Actinomycetes</taxon>
        <taxon>Propionibacteriales</taxon>
        <taxon>Kribbellaceae</taxon>
        <taxon>Kribbella</taxon>
    </lineage>
</organism>
<evidence type="ECO:0000313" key="4">
    <source>
        <dbReference type="Proteomes" id="UP000295124"/>
    </source>
</evidence>
<accession>A0A4R4ZQM7</accession>
<dbReference type="Proteomes" id="UP000295124">
    <property type="component" value="Unassembled WGS sequence"/>
</dbReference>
<proteinExistence type="predicted"/>